<dbReference type="EMBL" id="CATNWA010015961">
    <property type="protein sequence ID" value="CAI9588539.1"/>
    <property type="molecule type" value="Genomic_DNA"/>
</dbReference>
<reference evidence="2" key="1">
    <citation type="submission" date="2023-05" db="EMBL/GenBank/DDBJ databases">
        <authorList>
            <person name="Stuckert A."/>
        </authorList>
    </citation>
    <scope>NUCLEOTIDE SEQUENCE</scope>
</reference>
<comment type="caution">
    <text evidence="2">The sequence shown here is derived from an EMBL/GenBank/DDBJ whole genome shotgun (WGS) entry which is preliminary data.</text>
</comment>
<accession>A0ABN9EUN7</accession>
<feature type="compositionally biased region" description="Low complexity" evidence="1">
    <location>
        <begin position="171"/>
        <end position="191"/>
    </location>
</feature>
<name>A0ABN9EUN7_9NEOB</name>
<feature type="compositionally biased region" description="Low complexity" evidence="1">
    <location>
        <begin position="199"/>
        <end position="219"/>
    </location>
</feature>
<evidence type="ECO:0000313" key="2">
    <source>
        <dbReference type="EMBL" id="CAI9588539.1"/>
    </source>
</evidence>
<dbReference type="Proteomes" id="UP001162483">
    <property type="component" value="Unassembled WGS sequence"/>
</dbReference>
<gene>
    <name evidence="2" type="ORF">SPARVUS_LOCUS10759930</name>
</gene>
<feature type="compositionally biased region" description="Polar residues" evidence="1">
    <location>
        <begin position="108"/>
        <end position="159"/>
    </location>
</feature>
<proteinExistence type="predicted"/>
<organism evidence="2 3">
    <name type="scientific">Staurois parvus</name>
    <dbReference type="NCBI Taxonomy" id="386267"/>
    <lineage>
        <taxon>Eukaryota</taxon>
        <taxon>Metazoa</taxon>
        <taxon>Chordata</taxon>
        <taxon>Craniata</taxon>
        <taxon>Vertebrata</taxon>
        <taxon>Euteleostomi</taxon>
        <taxon>Amphibia</taxon>
        <taxon>Batrachia</taxon>
        <taxon>Anura</taxon>
        <taxon>Neobatrachia</taxon>
        <taxon>Ranoidea</taxon>
        <taxon>Ranidae</taxon>
        <taxon>Staurois</taxon>
    </lineage>
</organism>
<feature type="region of interest" description="Disordered" evidence="1">
    <location>
        <begin position="108"/>
        <end position="235"/>
    </location>
</feature>
<feature type="compositionally biased region" description="Polar residues" evidence="1">
    <location>
        <begin position="59"/>
        <end position="71"/>
    </location>
</feature>
<sequence>MTTVALTPTPNQPTDAAAVATTVSHPGTTTTSVDSTLAKTEASVRTTPLATTIAGPPGTVTTSSNKVPTAASSTIVPDKVTSSSAGHVTFTKQPATSLTVTTISQYSASPAGNSVTSPSGSPKQPERTGTTEASQISNATKGDMKTTASSIVTEATTHSRVADLPKGTMITTPALSSSASPPSKTASPTTAGVTQQIMTTTSATAKLPSSSSSVPSTATDLPTPEEFTSKKTTETNKVKRPLKNIEVKCTNITTQESYVKINIKGSAICDTDSMHTADGHPTGDTISLLVCKALKTRIPRKPR</sequence>
<protein>
    <submittedName>
        <fullName evidence="2">Uncharacterized protein</fullName>
    </submittedName>
</protein>
<evidence type="ECO:0000313" key="3">
    <source>
        <dbReference type="Proteomes" id="UP001162483"/>
    </source>
</evidence>
<feature type="region of interest" description="Disordered" evidence="1">
    <location>
        <begin position="50"/>
        <end position="71"/>
    </location>
</feature>
<evidence type="ECO:0000256" key="1">
    <source>
        <dbReference type="SAM" id="MobiDB-lite"/>
    </source>
</evidence>
<keyword evidence="3" id="KW-1185">Reference proteome</keyword>
<feature type="region of interest" description="Disordered" evidence="1">
    <location>
        <begin position="25"/>
        <end position="44"/>
    </location>
</feature>
<feature type="compositionally biased region" description="Polar residues" evidence="1">
    <location>
        <begin position="34"/>
        <end position="44"/>
    </location>
</feature>